<evidence type="ECO:0000313" key="3">
    <source>
        <dbReference type="Proteomes" id="UP000234505"/>
    </source>
</evidence>
<feature type="signal peptide" evidence="1">
    <location>
        <begin position="1"/>
        <end position="22"/>
    </location>
</feature>
<evidence type="ECO:0000313" key="2">
    <source>
        <dbReference type="EMBL" id="PLL28936.1"/>
    </source>
</evidence>
<dbReference type="AlphaFoldDB" id="A0A2J4QD04"/>
<evidence type="ECO:0000256" key="1">
    <source>
        <dbReference type="SAM" id="SignalP"/>
    </source>
</evidence>
<gene>
    <name evidence="2" type="ORF">CWN50_25085</name>
</gene>
<accession>A0A2J4QD04</accession>
<dbReference type="Gene3D" id="2.60.40.3500">
    <property type="match status" value="1"/>
</dbReference>
<sequence>MMYRLTSWLAAALMLFSIQATAASLSDIQVSNGDRQARITISFIGEPEYSFSPQGKRIVALDIKQTGVLQGLPLQFSGNNLVKSIRSGTPQDTQSLRLLVDLTADGKTRAVKQQNGSNYTVVFTINADAPPPPPPQPVVV</sequence>
<proteinExistence type="predicted"/>
<reference evidence="2 3" key="2">
    <citation type="submission" date="2018-01" db="EMBL/GenBank/DDBJ databases">
        <title>Genomic study of Klebsiella pneumoniae.</title>
        <authorList>
            <person name="Yang Y."/>
            <person name="Bicalho R."/>
        </authorList>
    </citation>
    <scope>NUCLEOTIDE SEQUENCE [LARGE SCALE GENOMIC DNA]</scope>
    <source>
        <strain evidence="2 3">A11</strain>
    </source>
</reference>
<organism evidence="2 3">
    <name type="scientific">Klebsiella michiganensis</name>
    <dbReference type="NCBI Taxonomy" id="1134687"/>
    <lineage>
        <taxon>Bacteria</taxon>
        <taxon>Pseudomonadati</taxon>
        <taxon>Pseudomonadota</taxon>
        <taxon>Gammaproteobacteria</taxon>
        <taxon>Enterobacterales</taxon>
        <taxon>Enterobacteriaceae</taxon>
        <taxon>Klebsiella/Raoultella group</taxon>
        <taxon>Klebsiella</taxon>
    </lineage>
</organism>
<dbReference type="Proteomes" id="UP000234505">
    <property type="component" value="Unassembled WGS sequence"/>
</dbReference>
<reference evidence="2 3" key="1">
    <citation type="submission" date="2017-11" db="EMBL/GenBank/DDBJ databases">
        <authorList>
            <person name="Han C.G."/>
        </authorList>
    </citation>
    <scope>NUCLEOTIDE SEQUENCE [LARGE SCALE GENOMIC DNA]</scope>
    <source>
        <strain evidence="2 3">A11</strain>
    </source>
</reference>
<comment type="caution">
    <text evidence="2">The sequence shown here is derived from an EMBL/GenBank/DDBJ whole genome shotgun (WGS) entry which is preliminary data.</text>
</comment>
<feature type="non-terminal residue" evidence="2">
    <location>
        <position position="140"/>
    </location>
</feature>
<name>A0A2J4QD04_9ENTR</name>
<feature type="chain" id="PRO_5014412700" evidence="1">
    <location>
        <begin position="23"/>
        <end position="140"/>
    </location>
</feature>
<protein>
    <submittedName>
        <fullName evidence="2">N-acetylmuramoyl-L-alanine amidase AmiB</fullName>
    </submittedName>
</protein>
<keyword evidence="1" id="KW-0732">Signal</keyword>
<dbReference type="EMBL" id="PIDS01001110">
    <property type="protein sequence ID" value="PLL28936.1"/>
    <property type="molecule type" value="Genomic_DNA"/>
</dbReference>